<feature type="compositionally biased region" description="Low complexity" evidence="2">
    <location>
        <begin position="716"/>
        <end position="727"/>
    </location>
</feature>
<sequence length="1264" mass="140150">MGFKGLLFLASWAYAESGSLRGSADTEPTVDGNFTDLEAEDIFMPLRPMRAIAYGALPCAMPIAQSWAPEMKSCNLVGLPSEDMMQEGYAKQWNVTGRDDLGRMKALGGNAVRLYHSLGRLEGSGSHQGFLDRALHLELNVMPGYHSTEPKLCDNFDCFKQWKEATLQGFEQGFEVKGAWHPAVSALIIMNEPDFYENDMLCKNEGAWCRARAVLSALDGVLAAEEEAEVLPGRTKLTVTWSFAMRTSIDGKVQGPGTFGFQDMVAVVGDPSLVDYEPRTSLDKIQEAFRTRWIHGLNTQAPWTFVRDFVTQHYAKYEFAGLPWFIGEYGANGQPEDKIISDLTSMEASATAEDSLFLGSAFFQFQTAYSKGGSELNFGLYGLGTRLIGETGLVCDRKTECREWPVFCLEARLPWFATTPALAKRAQALAEAWGGEENPRSSGLECLEDLAKNVSYLGHKPCPIRSLKALWKLQEKQADEALELQQAEDRLRLGEACLEEVLGLPPPSDDTHRELLDLASALTKQRTSLEAVEAKRDAWQDQAAELMHLLHAAESRATQLEKRLTMGGTKSRAAAALEALRLSGHSGAAALVVVLARLCGGPRLAFLAIDANNSGAVSTYEFDSALRIRLALDYEAITGMKLRQLFKAFDTRHCGLVYGVDMVSAFADIWRQHGDPEEVARDPLLNPDLAGPAHDEVLLEQQRWLLEATRKRRQRSPSPTSPSRTPTEANTPRSPRTPRTGETGPIRDEWQRGYRTVGIPLSPRSMARTQPLLLPGVSRSRPESPRSATLGSPKPGTLAALASAKREMATTSGAGPPRVRALSPSALVATPPVSSPHLTVEMVWNHGGAMADSGSRAGSVARSRTDAQSARSLDRGRALPRNEEAWDRAERRTPSRPAEEAYADHNSRQVAPRYEEVQYSDRAVARRAPSPRSAEQEAYVEHDDRRAAPCTQKDEVQKLPRYEEVQYSDRAVARRAPSPRSAEQEAHVDRDDRRAAPCPQKNEARTAPRYEEVQYSDRAVARRAPSPRSAEQEAYVDRDDRRAAPRYEEVQYSDRAVARRAPSSRSAEHEAYVDRDDRRAASAEEEAYADRDDRRAAPRNEEVQRTDRTDRADARRTPSLRSAEEEARADRDNRRVAPQNEVQQADHTDRADSRRAPSPRNEEVQRERTDRADARRAPSLRSAEEVPSGPLREAGKKTARIEVQHMESGADSSEGEENLPRPYQRSYAYSNVELRTVGGVPRSDPSRTSPGSKAAKAEPSTTRI</sequence>
<feature type="compositionally biased region" description="Low complexity" evidence="2">
    <location>
        <begin position="1053"/>
        <end position="1065"/>
    </location>
</feature>
<feature type="coiled-coil region" evidence="1">
    <location>
        <begin position="522"/>
        <end position="563"/>
    </location>
</feature>
<feature type="region of interest" description="Disordered" evidence="2">
    <location>
        <begin position="708"/>
        <end position="796"/>
    </location>
</feature>
<organism evidence="4 5">
    <name type="scientific">Effrenium voratum</name>
    <dbReference type="NCBI Taxonomy" id="2562239"/>
    <lineage>
        <taxon>Eukaryota</taxon>
        <taxon>Sar</taxon>
        <taxon>Alveolata</taxon>
        <taxon>Dinophyceae</taxon>
        <taxon>Suessiales</taxon>
        <taxon>Symbiodiniaceae</taxon>
        <taxon>Effrenium</taxon>
    </lineage>
</organism>
<dbReference type="InterPro" id="IPR017853">
    <property type="entry name" value="GH"/>
</dbReference>
<dbReference type="AlphaFoldDB" id="A0AA36ML30"/>
<feature type="signal peptide" evidence="3">
    <location>
        <begin position="1"/>
        <end position="17"/>
    </location>
</feature>
<feature type="compositionally biased region" description="Low complexity" evidence="2">
    <location>
        <begin position="853"/>
        <end position="862"/>
    </location>
</feature>
<evidence type="ECO:0000256" key="2">
    <source>
        <dbReference type="SAM" id="MobiDB-lite"/>
    </source>
</evidence>
<dbReference type="PROSITE" id="PS00018">
    <property type="entry name" value="EF_HAND_1"/>
    <property type="match status" value="1"/>
</dbReference>
<reference evidence="4" key="1">
    <citation type="submission" date="2023-08" db="EMBL/GenBank/DDBJ databases">
        <authorList>
            <person name="Chen Y."/>
            <person name="Shah S."/>
            <person name="Dougan E. K."/>
            <person name="Thang M."/>
            <person name="Chan C."/>
        </authorList>
    </citation>
    <scope>NUCLEOTIDE SEQUENCE</scope>
</reference>
<name>A0AA36ML30_9DINO</name>
<dbReference type="Gene3D" id="1.10.238.10">
    <property type="entry name" value="EF-hand"/>
    <property type="match status" value="1"/>
</dbReference>
<feature type="compositionally biased region" description="Basic and acidic residues" evidence="2">
    <location>
        <begin position="1144"/>
        <end position="1176"/>
    </location>
</feature>
<feature type="compositionally biased region" description="Basic and acidic residues" evidence="2">
    <location>
        <begin position="982"/>
        <end position="995"/>
    </location>
</feature>
<gene>
    <name evidence="4" type="ORF">EVOR1521_LOCUS2226</name>
</gene>
<feature type="compositionally biased region" description="Basic and acidic residues" evidence="2">
    <location>
        <begin position="939"/>
        <end position="964"/>
    </location>
</feature>
<keyword evidence="5" id="KW-1185">Reference proteome</keyword>
<comment type="caution">
    <text evidence="4">The sequence shown here is derived from an EMBL/GenBank/DDBJ whole genome shotgun (WGS) entry which is preliminary data.</text>
</comment>
<keyword evidence="3" id="KW-0732">Signal</keyword>
<feature type="compositionally biased region" description="Basic and acidic residues" evidence="2">
    <location>
        <begin position="872"/>
        <end position="907"/>
    </location>
</feature>
<feature type="compositionally biased region" description="Basic and acidic residues" evidence="2">
    <location>
        <begin position="1066"/>
        <end position="1135"/>
    </location>
</feature>
<feature type="compositionally biased region" description="Basic and acidic residues" evidence="2">
    <location>
        <begin position="1002"/>
        <end position="1012"/>
    </location>
</feature>
<dbReference type="InterPro" id="IPR018247">
    <property type="entry name" value="EF_Hand_1_Ca_BS"/>
</dbReference>
<keyword evidence="1" id="KW-0175">Coiled coil</keyword>
<feature type="region of interest" description="Disordered" evidence="2">
    <location>
        <begin position="851"/>
        <end position="1264"/>
    </location>
</feature>
<evidence type="ECO:0000313" key="4">
    <source>
        <dbReference type="EMBL" id="CAJ1372075.1"/>
    </source>
</evidence>
<feature type="compositionally biased region" description="Basic and acidic residues" evidence="2">
    <location>
        <begin position="1193"/>
        <end position="1205"/>
    </location>
</feature>
<feature type="chain" id="PRO_5041202360" evidence="3">
    <location>
        <begin position="18"/>
        <end position="1264"/>
    </location>
</feature>
<feature type="compositionally biased region" description="Basic and acidic residues" evidence="2">
    <location>
        <begin position="1035"/>
        <end position="1049"/>
    </location>
</feature>
<dbReference type="EMBL" id="CAUJNA010000113">
    <property type="protein sequence ID" value="CAJ1372075.1"/>
    <property type="molecule type" value="Genomic_DNA"/>
</dbReference>
<protein>
    <submittedName>
        <fullName evidence="4">Uncharacterized protein</fullName>
    </submittedName>
</protein>
<evidence type="ECO:0000256" key="1">
    <source>
        <dbReference type="SAM" id="Coils"/>
    </source>
</evidence>
<evidence type="ECO:0000313" key="5">
    <source>
        <dbReference type="Proteomes" id="UP001178507"/>
    </source>
</evidence>
<dbReference type="Gene3D" id="3.20.20.80">
    <property type="entry name" value="Glycosidases"/>
    <property type="match status" value="1"/>
</dbReference>
<evidence type="ECO:0000256" key="3">
    <source>
        <dbReference type="SAM" id="SignalP"/>
    </source>
</evidence>
<dbReference type="Proteomes" id="UP001178507">
    <property type="component" value="Unassembled WGS sequence"/>
</dbReference>
<proteinExistence type="predicted"/>
<dbReference type="SUPFAM" id="SSF51445">
    <property type="entry name" value="(Trans)glycosidases"/>
    <property type="match status" value="1"/>
</dbReference>
<accession>A0AA36ML30</accession>